<feature type="transmembrane region" description="Helical" evidence="4">
    <location>
        <begin position="18"/>
        <end position="39"/>
    </location>
</feature>
<feature type="transmembrane region" description="Helical" evidence="4">
    <location>
        <begin position="51"/>
        <end position="75"/>
    </location>
</feature>
<feature type="transmembrane region" description="Helical" evidence="4">
    <location>
        <begin position="345"/>
        <end position="371"/>
    </location>
</feature>
<feature type="transmembrane region" description="Helical" evidence="4">
    <location>
        <begin position="143"/>
        <end position="162"/>
    </location>
</feature>
<organism evidence="6 7">
    <name type="scientific">Neorhizobium phenanthreniclasticum</name>
    <dbReference type="NCBI Taxonomy" id="3157917"/>
    <lineage>
        <taxon>Bacteria</taxon>
        <taxon>Pseudomonadati</taxon>
        <taxon>Pseudomonadota</taxon>
        <taxon>Alphaproteobacteria</taxon>
        <taxon>Hyphomicrobiales</taxon>
        <taxon>Rhizobiaceae</taxon>
        <taxon>Rhizobium/Agrobacterium group</taxon>
        <taxon>Neorhizobium</taxon>
    </lineage>
</organism>
<evidence type="ECO:0000313" key="7">
    <source>
        <dbReference type="Proteomes" id="UP001496627"/>
    </source>
</evidence>
<dbReference type="InterPro" id="IPR020846">
    <property type="entry name" value="MFS_dom"/>
</dbReference>
<dbReference type="InterPro" id="IPR011701">
    <property type="entry name" value="MFS"/>
</dbReference>
<keyword evidence="7" id="KW-1185">Reference proteome</keyword>
<feature type="transmembrane region" description="Helical" evidence="4">
    <location>
        <begin position="263"/>
        <end position="281"/>
    </location>
</feature>
<protein>
    <submittedName>
        <fullName evidence="6">MFS transporter</fullName>
    </submittedName>
</protein>
<dbReference type="PANTHER" id="PTHR23534">
    <property type="entry name" value="MFS PERMEASE"/>
    <property type="match status" value="1"/>
</dbReference>
<dbReference type="RefSeq" id="WP_348863568.1">
    <property type="nucleotide sequence ID" value="NZ_JBEAAL010000014.1"/>
</dbReference>
<evidence type="ECO:0000256" key="2">
    <source>
        <dbReference type="ARBA" id="ARBA00022989"/>
    </source>
</evidence>
<proteinExistence type="predicted"/>
<evidence type="ECO:0000313" key="6">
    <source>
        <dbReference type="EMBL" id="MEQ1406862.1"/>
    </source>
</evidence>
<keyword evidence="1 4" id="KW-0812">Transmembrane</keyword>
<dbReference type="Proteomes" id="UP001496627">
    <property type="component" value="Unassembled WGS sequence"/>
</dbReference>
<dbReference type="EMBL" id="JBEAAL010000014">
    <property type="protein sequence ID" value="MEQ1406862.1"/>
    <property type="molecule type" value="Genomic_DNA"/>
</dbReference>
<feature type="transmembrane region" description="Helical" evidence="4">
    <location>
        <begin position="377"/>
        <end position="395"/>
    </location>
</feature>
<dbReference type="PANTHER" id="PTHR23534:SF1">
    <property type="entry name" value="MAJOR FACILITATOR SUPERFAMILY PROTEIN"/>
    <property type="match status" value="1"/>
</dbReference>
<evidence type="ECO:0000256" key="3">
    <source>
        <dbReference type="ARBA" id="ARBA00023136"/>
    </source>
</evidence>
<reference evidence="6 7" key="1">
    <citation type="submission" date="2024-05" db="EMBL/GenBank/DDBJ databases">
        <title>Neorhizobium sp. Rsf11, a plant growth promoting and heavy metal resistant PAH-degrader.</title>
        <authorList>
            <person name="Golubev S.N."/>
            <person name="Muratova A.Y."/>
            <person name="Markelova M.I."/>
        </authorList>
    </citation>
    <scope>NUCLEOTIDE SEQUENCE [LARGE SCALE GENOMIC DNA]</scope>
    <source>
        <strain evidence="6 7">Rsf11</strain>
    </source>
</reference>
<feature type="transmembrane region" description="Helical" evidence="4">
    <location>
        <begin position="224"/>
        <end position="251"/>
    </location>
</feature>
<feature type="domain" description="Major facilitator superfamily (MFS) profile" evidence="5">
    <location>
        <begin position="223"/>
        <end position="407"/>
    </location>
</feature>
<name>A0ABV0M4S8_9HYPH</name>
<feature type="transmembrane region" description="Helical" evidence="4">
    <location>
        <begin position="174"/>
        <end position="195"/>
    </location>
</feature>
<accession>A0ABV0M4S8</accession>
<evidence type="ECO:0000256" key="4">
    <source>
        <dbReference type="SAM" id="Phobius"/>
    </source>
</evidence>
<gene>
    <name evidence="6" type="ORF">ABK249_18185</name>
</gene>
<feature type="transmembrane region" description="Helical" evidence="4">
    <location>
        <begin position="313"/>
        <end position="333"/>
    </location>
</feature>
<dbReference type="InterPro" id="IPR036259">
    <property type="entry name" value="MFS_trans_sf"/>
</dbReference>
<evidence type="ECO:0000256" key="1">
    <source>
        <dbReference type="ARBA" id="ARBA00022692"/>
    </source>
</evidence>
<feature type="transmembrane region" description="Helical" evidence="4">
    <location>
        <begin position="109"/>
        <end position="131"/>
    </location>
</feature>
<feature type="transmembrane region" description="Helical" evidence="4">
    <location>
        <begin position="288"/>
        <end position="307"/>
    </location>
</feature>
<keyword evidence="2 4" id="KW-1133">Transmembrane helix</keyword>
<dbReference type="Pfam" id="PF07690">
    <property type="entry name" value="MFS_1"/>
    <property type="match status" value="1"/>
</dbReference>
<dbReference type="Gene3D" id="1.20.1250.20">
    <property type="entry name" value="MFS general substrate transporter like domains"/>
    <property type="match status" value="1"/>
</dbReference>
<dbReference type="SUPFAM" id="SSF103473">
    <property type="entry name" value="MFS general substrate transporter"/>
    <property type="match status" value="1"/>
</dbReference>
<sequence>MSVAVAELDARPKFPVSVFLLTIAQGLAGAIPPIMVSVGGMVGQTLTANELLVTLPISMFMIGTCTATIPVAMLIRLLGRKPVYCIGALVSMIGGLTCTLGVLQNSFLLFCLGAFLFGLNIACVQSYRFAATLLVPETMRPRAISFVLAGGLVSAVVGPQIVVWTSNVVIGAPFALSFLCQALLALSTLPALLLLRFPAMSTPLRKGAVTSAPPSDAKVSLKDYVLAVICGAVSYASMSFTMTASPLAIIACGFSVDDAAHGIQWHILGMFAPSFVTGRLIERFGHQNVMLFGIALVAVGAVIALSGQELAHFWATLILLGVGWNFSFTGSSVMIARSAVGPRAVLLQGIADFSIFAFVAISSLSAGALIHLAGWSMINWIVVIATGLTALPFLYQATTKRNRTVRG</sequence>
<keyword evidence="3 4" id="KW-0472">Membrane</keyword>
<feature type="transmembrane region" description="Helical" evidence="4">
    <location>
        <begin position="82"/>
        <end position="103"/>
    </location>
</feature>
<evidence type="ECO:0000259" key="5">
    <source>
        <dbReference type="PROSITE" id="PS50850"/>
    </source>
</evidence>
<dbReference type="PROSITE" id="PS50850">
    <property type="entry name" value="MFS"/>
    <property type="match status" value="1"/>
</dbReference>
<comment type="caution">
    <text evidence="6">The sequence shown here is derived from an EMBL/GenBank/DDBJ whole genome shotgun (WGS) entry which is preliminary data.</text>
</comment>